<evidence type="ECO:0000313" key="2">
    <source>
        <dbReference type="Proteomes" id="UP001633002"/>
    </source>
</evidence>
<evidence type="ECO:0008006" key="3">
    <source>
        <dbReference type="Google" id="ProtNLM"/>
    </source>
</evidence>
<dbReference type="PANTHER" id="PTHR33116:SF84">
    <property type="entry name" value="RNA-DIRECTED DNA POLYMERASE"/>
    <property type="match status" value="1"/>
</dbReference>
<reference evidence="1 2" key="1">
    <citation type="submission" date="2024-09" db="EMBL/GenBank/DDBJ databases">
        <title>Chromosome-scale assembly of Riccia sorocarpa.</title>
        <authorList>
            <person name="Paukszto L."/>
        </authorList>
    </citation>
    <scope>NUCLEOTIDE SEQUENCE [LARGE SCALE GENOMIC DNA]</scope>
    <source>
        <strain evidence="1">LP-2024</strain>
        <tissue evidence="1">Aerial parts of the thallus</tissue>
    </source>
</reference>
<gene>
    <name evidence="1" type="ORF">R1sor_020091</name>
</gene>
<name>A0ABD3IG16_9MARC</name>
<evidence type="ECO:0000313" key="1">
    <source>
        <dbReference type="EMBL" id="KAL3702069.1"/>
    </source>
</evidence>
<organism evidence="1 2">
    <name type="scientific">Riccia sorocarpa</name>
    <dbReference type="NCBI Taxonomy" id="122646"/>
    <lineage>
        <taxon>Eukaryota</taxon>
        <taxon>Viridiplantae</taxon>
        <taxon>Streptophyta</taxon>
        <taxon>Embryophyta</taxon>
        <taxon>Marchantiophyta</taxon>
        <taxon>Marchantiopsida</taxon>
        <taxon>Marchantiidae</taxon>
        <taxon>Marchantiales</taxon>
        <taxon>Ricciaceae</taxon>
        <taxon>Riccia</taxon>
    </lineage>
</organism>
<accession>A0ABD3IG16</accession>
<sequence>MHGLRDAREIATRREGPRFTRAQTRDGKLTWSRIDRGYVAKDQVTKVIHHSQFWASDHIPLSLLITLEGEVPGEAVVIKSTYFKADHVVVEEELGCLAETWKNLKSQYVEESPLHRFVHCWAGIRNEIKRRQYKKAQRLHKMPEKEKRLQQLLKLDPNVLSQDQQQEIGELSTEIKELETWKLHSGHTQDEEEQMCTAKLLQSVHSTVTPEQRKLLEDEPTEQELHEVLLLLPQGKSPGIDGMGKEVMVFLWPILGRLYSRAMLDFWNGESLPACFKDGLLILLPKVDDLAVKELQVQAETRITVNGDLLPSFPVNRGVRHGCPLSPLLFSLASIPFISALVKENSEGWIRAVCVGGRQVGKTNVNKSKVLMIGKCDEFPSWLQDLGIQMVGGDGQTRYLGATLTTKWKGVDNGRALLAAVSKKAQNFFSPFLSFEARTIGLKHVVFSSMIYHLMSACFKKGALRKVDNVLRSYIWSKDKEGKQKKALVAWDRMVLPERWGGLGVFELQRFQMALLCKTILRAMENPTQSLWAPIFMTAFLREGVNDLFTAMTMFEPPSSIKGCPMASLLIQSWVAFSSEFRWMPQQKAADFSFISRQRLFLLARRNLGIHAATEVATNIHTVFQYLGISSLTSLCQSFQRCVLPDSITEKEETKDVLHDLMQL</sequence>
<dbReference type="AlphaFoldDB" id="A0ABD3IG16"/>
<keyword evidence="2" id="KW-1185">Reference proteome</keyword>
<dbReference type="PANTHER" id="PTHR33116">
    <property type="entry name" value="REVERSE TRANSCRIPTASE ZINC-BINDING DOMAIN-CONTAINING PROTEIN-RELATED-RELATED"/>
    <property type="match status" value="1"/>
</dbReference>
<comment type="caution">
    <text evidence="1">The sequence shown here is derived from an EMBL/GenBank/DDBJ whole genome shotgun (WGS) entry which is preliminary data.</text>
</comment>
<dbReference type="Proteomes" id="UP001633002">
    <property type="component" value="Unassembled WGS sequence"/>
</dbReference>
<protein>
    <recommendedName>
        <fullName evidence="3">Reverse transcriptase domain-containing protein</fullName>
    </recommendedName>
</protein>
<proteinExistence type="predicted"/>
<dbReference type="EMBL" id="JBJQOH010000001">
    <property type="protein sequence ID" value="KAL3702069.1"/>
    <property type="molecule type" value="Genomic_DNA"/>
</dbReference>